<dbReference type="InterPro" id="IPR023471">
    <property type="entry name" value="CtaG/Cox11_dom_sf"/>
</dbReference>
<feature type="topological domain" description="Periplasmic" evidence="10">
    <location>
        <begin position="33"/>
        <end position="202"/>
    </location>
</feature>
<dbReference type="GO" id="GO:0008535">
    <property type="term" value="P:respiratory chain complex IV assembly"/>
    <property type="evidence" value="ECO:0007669"/>
    <property type="project" value="UniProtKB-UniRule"/>
</dbReference>
<evidence type="ECO:0000256" key="6">
    <source>
        <dbReference type="ARBA" id="ARBA00022968"/>
    </source>
</evidence>
<evidence type="ECO:0000256" key="1">
    <source>
        <dbReference type="ARBA" id="ARBA00004007"/>
    </source>
</evidence>
<keyword evidence="5 10" id="KW-0812">Transmembrane</keyword>
<feature type="topological domain" description="Cytoplasmic" evidence="10">
    <location>
        <begin position="1"/>
        <end position="9"/>
    </location>
</feature>
<evidence type="ECO:0000313" key="13">
    <source>
        <dbReference type="Proteomes" id="UP000199647"/>
    </source>
</evidence>
<dbReference type="NCBIfam" id="NF003465">
    <property type="entry name" value="PRK05089.1"/>
    <property type="match status" value="1"/>
</dbReference>
<dbReference type="Proteomes" id="UP000199647">
    <property type="component" value="Unassembled WGS sequence"/>
</dbReference>
<keyword evidence="9 10" id="KW-0472">Membrane</keyword>
<accession>A0A1H8ZN31</accession>
<keyword evidence="10" id="KW-0997">Cell inner membrane</keyword>
<organism evidence="12 13">
    <name type="scientific">Faunimonas pinastri</name>
    <dbReference type="NCBI Taxonomy" id="1855383"/>
    <lineage>
        <taxon>Bacteria</taxon>
        <taxon>Pseudomonadati</taxon>
        <taxon>Pseudomonadota</taxon>
        <taxon>Alphaproteobacteria</taxon>
        <taxon>Hyphomicrobiales</taxon>
        <taxon>Afifellaceae</taxon>
        <taxon>Faunimonas</taxon>
    </lineage>
</organism>
<proteinExistence type="inferred from homology"/>
<evidence type="ECO:0000256" key="11">
    <source>
        <dbReference type="SAM" id="MobiDB-lite"/>
    </source>
</evidence>
<dbReference type="Pfam" id="PF04442">
    <property type="entry name" value="CtaG_Cox11"/>
    <property type="match status" value="1"/>
</dbReference>
<name>A0A1H8ZN31_9HYPH</name>
<reference evidence="12 13" key="1">
    <citation type="submission" date="2016-10" db="EMBL/GenBank/DDBJ databases">
        <authorList>
            <person name="de Groot N.N."/>
        </authorList>
    </citation>
    <scope>NUCLEOTIDE SEQUENCE [LARGE SCALE GENOMIC DNA]</scope>
    <source>
        <strain evidence="12 13">A52C2</strain>
    </source>
</reference>
<comment type="subcellular location">
    <subcellularLocation>
        <location evidence="2 10">Cell inner membrane</location>
        <topology evidence="2 10">Single-pass type II membrane protein</topology>
        <orientation evidence="2 10">Periplasmic side</orientation>
    </subcellularLocation>
</comment>
<evidence type="ECO:0000256" key="8">
    <source>
        <dbReference type="ARBA" id="ARBA00023008"/>
    </source>
</evidence>
<dbReference type="SUPFAM" id="SSF110111">
    <property type="entry name" value="Ctag/Cox11"/>
    <property type="match status" value="1"/>
</dbReference>
<dbReference type="PANTHER" id="PTHR21320">
    <property type="entry name" value="CYTOCHROME C OXIDASE ASSEMBLY PROTEIN COX11-RELATED"/>
    <property type="match status" value="1"/>
</dbReference>
<gene>
    <name evidence="10" type="primary">ctaG</name>
    <name evidence="12" type="ORF">SAMN05216548_101199</name>
</gene>
<keyword evidence="7 10" id="KW-1133">Transmembrane helix</keyword>
<dbReference type="FunFam" id="2.60.370.10:FF:000001">
    <property type="entry name" value="COX11 cytochrome c oxidase assembly homolog"/>
    <property type="match status" value="1"/>
</dbReference>
<dbReference type="EMBL" id="FOFG01000001">
    <property type="protein sequence ID" value="SEP65785.1"/>
    <property type="molecule type" value="Genomic_DNA"/>
</dbReference>
<keyword evidence="10" id="KW-1003">Cell membrane</keyword>
<evidence type="ECO:0000256" key="3">
    <source>
        <dbReference type="ARBA" id="ARBA00009620"/>
    </source>
</evidence>
<keyword evidence="6 10" id="KW-0735">Signal-anchor</keyword>
<evidence type="ECO:0000313" key="12">
    <source>
        <dbReference type="EMBL" id="SEP65785.1"/>
    </source>
</evidence>
<dbReference type="PANTHER" id="PTHR21320:SF3">
    <property type="entry name" value="CYTOCHROME C OXIDASE ASSEMBLY PROTEIN COX11, MITOCHONDRIAL-RELATED"/>
    <property type="match status" value="1"/>
</dbReference>
<evidence type="ECO:0000256" key="5">
    <source>
        <dbReference type="ARBA" id="ARBA00022692"/>
    </source>
</evidence>
<dbReference type="InterPro" id="IPR007533">
    <property type="entry name" value="Cyt_c_oxidase_assmbl_CtaG"/>
</dbReference>
<comment type="similarity">
    <text evidence="3 10">Belongs to the COX11/CtaG family.</text>
</comment>
<evidence type="ECO:0000256" key="7">
    <source>
        <dbReference type="ARBA" id="ARBA00022989"/>
    </source>
</evidence>
<sequence>MVKPAQKSRFNLVLGLVLALVGAGMVGAAYAAVPLYRIFCQATGYNGTTRRAVAASGTVLDRRIIVRFDGNVQGLPWKFMPAQAAVSVRLGEPTTIYYLAENTSDHETTGSAVFNVAPDAVGQFFNKIQCFCFTKQTLKPHERVTMPVTFFVSPDFDKERQLKETRAVTLSYTMYPAEEPGDTKAEGQPVAQAGSAVLPSKL</sequence>
<keyword evidence="13" id="KW-1185">Reference proteome</keyword>
<dbReference type="GO" id="GO:0005507">
    <property type="term" value="F:copper ion binding"/>
    <property type="evidence" value="ECO:0007669"/>
    <property type="project" value="InterPro"/>
</dbReference>
<evidence type="ECO:0000256" key="9">
    <source>
        <dbReference type="ARBA" id="ARBA00023136"/>
    </source>
</evidence>
<keyword evidence="8 10" id="KW-0186">Copper</keyword>
<dbReference type="STRING" id="1855383.SAMN05216548_101199"/>
<dbReference type="Gene3D" id="2.60.370.10">
    <property type="entry name" value="Ctag/Cox11"/>
    <property type="match status" value="1"/>
</dbReference>
<dbReference type="OrthoDB" id="9804841at2"/>
<dbReference type="PIRSF" id="PIRSF005413">
    <property type="entry name" value="COX11"/>
    <property type="match status" value="1"/>
</dbReference>
<evidence type="ECO:0000256" key="10">
    <source>
        <dbReference type="HAMAP-Rule" id="MF_00155"/>
    </source>
</evidence>
<dbReference type="HAMAP" id="MF_00155">
    <property type="entry name" value="CtaG"/>
    <property type="match status" value="1"/>
</dbReference>
<dbReference type="AlphaFoldDB" id="A0A1H8ZN31"/>
<comment type="function">
    <text evidence="1 10">Exerts its effect at some terminal stage of cytochrome c oxidase synthesis, probably by being involved in the insertion of the copper B into subunit I.</text>
</comment>
<dbReference type="RefSeq" id="WP_092494723.1">
    <property type="nucleotide sequence ID" value="NZ_FOFG01000001.1"/>
</dbReference>
<dbReference type="GO" id="GO:0005886">
    <property type="term" value="C:plasma membrane"/>
    <property type="evidence" value="ECO:0007669"/>
    <property type="project" value="UniProtKB-SubCell"/>
</dbReference>
<evidence type="ECO:0000256" key="4">
    <source>
        <dbReference type="ARBA" id="ARBA00015384"/>
    </source>
</evidence>
<feature type="region of interest" description="Disordered" evidence="11">
    <location>
        <begin position="177"/>
        <end position="202"/>
    </location>
</feature>
<evidence type="ECO:0000256" key="2">
    <source>
        <dbReference type="ARBA" id="ARBA00004382"/>
    </source>
</evidence>
<protein>
    <recommendedName>
        <fullName evidence="4 10">Cytochrome c oxidase assembly protein CtaG</fullName>
    </recommendedName>
</protein>